<gene>
    <name evidence="1" type="ORF">I4F81_006349</name>
</gene>
<comment type="caution">
    <text evidence="1">The sequence shown here is derived from an EMBL/GenBank/DDBJ whole genome shotgun (WGS) entry which is preliminary data.</text>
</comment>
<reference evidence="1" key="1">
    <citation type="submission" date="2019-11" db="EMBL/GenBank/DDBJ databases">
        <title>Nori genome reveals adaptations in red seaweeds to the harsh intertidal environment.</title>
        <authorList>
            <person name="Wang D."/>
            <person name="Mao Y."/>
        </authorList>
    </citation>
    <scope>NUCLEOTIDE SEQUENCE</scope>
    <source>
        <tissue evidence="1">Gametophyte</tissue>
    </source>
</reference>
<evidence type="ECO:0000313" key="1">
    <source>
        <dbReference type="EMBL" id="KAK1863795.1"/>
    </source>
</evidence>
<sequence length="503" mass="54075">MSAKGVLEQASSDSYPDVRTVSSEMAKLDEAYKPDSVKVGPRMKLKNLHLPGVYCSDLCEVDAVYYIEVEKLRRVLAVHEFKTPGVAPGVALQQAAKYACAAAAGLGQGGMPCDEVVVPLMVSTGVLELHGAAYMADRLLPVAVVTSATLDLTTRHGAASAHLYRVKAAEQVKRLVELVRGADASCAFFNLRQKVFPDGGGALAVPSFCPVFSENAMWAKWGVVSSVVPGGLDAHFAHLCRAYQALYLSLASPYVCFPFCVATGIESATAGSAGATALLFPNLTSAGFRCCLPDKVHVARLYVAALASAVRAIHGAGLIHGDVYVSNVMWRLPSSGGRVDIKVIDWDTVFFACDGVPQHWARRWKSRPKWRLYKQRRSENVRKAVAVRALDEFMLDTLDYVCSEDELRWQSWLAAANEECDMGQLNEALLSMQKLYADQKGLPDVGDTVAEDDGITERQGVGSLARGGLAGSDGRAASVESSSPPRRAGRKRGRSEVDSGTDA</sequence>
<accession>A0ACC3C1B6</accession>
<dbReference type="EMBL" id="CM020619">
    <property type="protein sequence ID" value="KAK1863795.1"/>
    <property type="molecule type" value="Genomic_DNA"/>
</dbReference>
<dbReference type="Proteomes" id="UP000798662">
    <property type="component" value="Chromosome 2"/>
</dbReference>
<name>A0ACC3C1B6_PYRYE</name>
<organism evidence="1 2">
    <name type="scientific">Pyropia yezoensis</name>
    <name type="common">Susabi-nori</name>
    <name type="synonym">Porphyra yezoensis</name>
    <dbReference type="NCBI Taxonomy" id="2788"/>
    <lineage>
        <taxon>Eukaryota</taxon>
        <taxon>Rhodophyta</taxon>
        <taxon>Bangiophyceae</taxon>
        <taxon>Bangiales</taxon>
        <taxon>Bangiaceae</taxon>
        <taxon>Pyropia</taxon>
    </lineage>
</organism>
<evidence type="ECO:0000313" key="2">
    <source>
        <dbReference type="Proteomes" id="UP000798662"/>
    </source>
</evidence>
<proteinExistence type="predicted"/>
<keyword evidence="2" id="KW-1185">Reference proteome</keyword>
<protein>
    <submittedName>
        <fullName evidence="1">Uncharacterized protein</fullName>
    </submittedName>
</protein>